<sequence>MMNIKAKILQKKNLWHVGAIALFLIISMVYMSPALEGYTIKQADVTNFTGMSREITDYRDNDKEQVLWTNAMFSGMPSTQISMIYEGSWFTKSVSKLFRFLIPFPIGFLFLYFFGFYILGLSLKIKPLVSILGSIAFGLSSYFIIIMEAGHNSKAAAISFAPLMLAGFILTYRSKNYILSAAFAAITLMVELTANHIQITYYMAFIMLFLGVVELIKSIKQKNLINFAKRTGLLLFGYVLAIMINYGNIFGTLEYAKQTIRGGSELTQSLDGNTTDKVNQAGLDKAYVTNWSYGIDETFTFLVPNYKGGVSQAMGQNEALKDIIREAPSNYRSNIAQSSQYWGEQPFTSGPVYIGIIVILLAALALYYVKDRYKWALLVATLLTIALSWGKNYVSALILIPILLYLVNLFIDGKKQLVFNLANSLLLIVIIMGGFSFTDSSLTDLFLTYLPGYNKLRAVTIILVVAELCIPLLGILFLNKLVSKKEEIIADIKPLFYISGGLLLLLIGFYVMPATFNHFISGQELSMLDNIKDPNQIPQYEAFFDALSETRTEIFKSDVGRSIGFLLAGIIALIAFVKLNLSKYLLVGFLILMVFADLFTVDRRYLSTESKGKNYEQWIEKFKQVYPFKAGEGELAILNNELSLHPEIKSKIDAALNDLNKELKAKDASNLEKQRRSDFTTFRTLNRNTNFRVFEVGNAFNSSYIGYFNKSIGGYHGAKLSRYQDLIEFHLSQNNQAVIDMLNTKYYLQPERDRKGNIANSKLVKVNNGAMGNAWLAKKIQFVENADQEINAMSSKAAFEMENKNLTTVLINNQPFHNGVVAPNQTVAILALNGKDTIPVEVPFQSIQDQDIALIIDSTGLNWVYDATPDSVVTKVFSIGKSANSGWNPRETTLVDKRFKGDNLVNKESYTGKGTIEMESYHPDKLVYKSSTTEPQLAVFSEIYYQDGWVAYVNDVETPVVRVNYVLRAINIPAGENEIVFEFHSPSYERAGIIANIGNIGIILFMIIALFLTVKNKEQKADTTINE</sequence>
<protein>
    <recommendedName>
        <fullName evidence="4">YfhO family protein</fullName>
    </recommendedName>
</protein>
<feature type="transmembrane region" description="Helical" evidence="1">
    <location>
        <begin position="584"/>
        <end position="601"/>
    </location>
</feature>
<dbReference type="Proteomes" id="UP000249248">
    <property type="component" value="Unassembled WGS sequence"/>
</dbReference>
<dbReference type="PANTHER" id="PTHR38454:SF1">
    <property type="entry name" value="INTEGRAL MEMBRANE PROTEIN"/>
    <property type="match status" value="1"/>
</dbReference>
<feature type="transmembrane region" description="Helical" evidence="1">
    <location>
        <begin position="200"/>
        <end position="219"/>
    </location>
</feature>
<feature type="transmembrane region" description="Helical" evidence="1">
    <location>
        <begin position="559"/>
        <end position="577"/>
    </location>
</feature>
<dbReference type="InterPro" id="IPR018580">
    <property type="entry name" value="Uncharacterised_YfhO"/>
</dbReference>
<dbReference type="OrthoDB" id="9772884at2"/>
<keyword evidence="1" id="KW-1133">Transmembrane helix</keyword>
<feature type="transmembrane region" description="Helical" evidence="1">
    <location>
        <begin position="128"/>
        <end position="147"/>
    </location>
</feature>
<feature type="transmembrane region" description="Helical" evidence="1">
    <location>
        <begin position="993"/>
        <end position="1014"/>
    </location>
</feature>
<keyword evidence="1" id="KW-0472">Membrane</keyword>
<feature type="transmembrane region" description="Helical" evidence="1">
    <location>
        <begin position="231"/>
        <end position="249"/>
    </location>
</feature>
<feature type="transmembrane region" description="Helical" evidence="1">
    <location>
        <begin position="153"/>
        <end position="170"/>
    </location>
</feature>
<comment type="caution">
    <text evidence="2">The sequence shown here is derived from an EMBL/GenBank/DDBJ whole genome shotgun (WGS) entry which is preliminary data.</text>
</comment>
<organism evidence="2 3">
    <name type="scientific">Putridiphycobacter roseus</name>
    <dbReference type="NCBI Taxonomy" id="2219161"/>
    <lineage>
        <taxon>Bacteria</taxon>
        <taxon>Pseudomonadati</taxon>
        <taxon>Bacteroidota</taxon>
        <taxon>Flavobacteriia</taxon>
        <taxon>Flavobacteriales</taxon>
        <taxon>Crocinitomicaceae</taxon>
        <taxon>Putridiphycobacter</taxon>
    </lineage>
</organism>
<evidence type="ECO:0000256" key="1">
    <source>
        <dbReference type="SAM" id="Phobius"/>
    </source>
</evidence>
<feature type="transmembrane region" description="Helical" evidence="1">
    <location>
        <begin position="177"/>
        <end position="194"/>
    </location>
</feature>
<feature type="transmembrane region" description="Helical" evidence="1">
    <location>
        <begin position="100"/>
        <end position="121"/>
    </location>
</feature>
<dbReference type="RefSeq" id="WP_111061366.1">
    <property type="nucleotide sequence ID" value="NZ_JBHUCU010000007.1"/>
</dbReference>
<feature type="transmembrane region" description="Helical" evidence="1">
    <location>
        <begin position="396"/>
        <end position="411"/>
    </location>
</feature>
<feature type="transmembrane region" description="Helical" evidence="1">
    <location>
        <begin position="350"/>
        <end position="368"/>
    </location>
</feature>
<feature type="transmembrane region" description="Helical" evidence="1">
    <location>
        <begin position="458"/>
        <end position="482"/>
    </location>
</feature>
<dbReference type="EMBL" id="QKSB01000001">
    <property type="protein sequence ID" value="PZE18466.1"/>
    <property type="molecule type" value="Genomic_DNA"/>
</dbReference>
<feature type="transmembrane region" description="Helical" evidence="1">
    <location>
        <begin position="12"/>
        <end position="31"/>
    </location>
</feature>
<evidence type="ECO:0000313" key="2">
    <source>
        <dbReference type="EMBL" id="PZE18466.1"/>
    </source>
</evidence>
<dbReference type="PANTHER" id="PTHR38454">
    <property type="entry name" value="INTEGRAL MEMBRANE PROTEIN-RELATED"/>
    <property type="match status" value="1"/>
</dbReference>
<evidence type="ECO:0008006" key="4">
    <source>
        <dbReference type="Google" id="ProtNLM"/>
    </source>
</evidence>
<keyword evidence="1" id="KW-0812">Transmembrane</keyword>
<name>A0A2W1NKT2_9FLAO</name>
<feature type="transmembrane region" description="Helical" evidence="1">
    <location>
        <begin position="375"/>
        <end position="390"/>
    </location>
</feature>
<feature type="transmembrane region" description="Helical" evidence="1">
    <location>
        <begin position="494"/>
        <end position="512"/>
    </location>
</feature>
<proteinExistence type="predicted"/>
<dbReference type="AlphaFoldDB" id="A0A2W1NKT2"/>
<keyword evidence="3" id="KW-1185">Reference proteome</keyword>
<gene>
    <name evidence="2" type="ORF">DNU06_01130</name>
</gene>
<feature type="transmembrane region" description="Helical" evidence="1">
    <location>
        <begin position="418"/>
        <end position="438"/>
    </location>
</feature>
<accession>A0A2W1NKT2</accession>
<reference evidence="2 3" key="1">
    <citation type="submission" date="2018-06" db="EMBL/GenBank/DDBJ databases">
        <title>The draft genome sequence of Crocinitomix sp. SM1701.</title>
        <authorList>
            <person name="Zhang X."/>
        </authorList>
    </citation>
    <scope>NUCLEOTIDE SEQUENCE [LARGE SCALE GENOMIC DNA]</scope>
    <source>
        <strain evidence="2 3">SM1701</strain>
    </source>
</reference>
<evidence type="ECO:0000313" key="3">
    <source>
        <dbReference type="Proteomes" id="UP000249248"/>
    </source>
</evidence>